<dbReference type="EMBL" id="GBRH01215821">
    <property type="protein sequence ID" value="JAD82074.1"/>
    <property type="molecule type" value="Transcribed_RNA"/>
</dbReference>
<evidence type="ECO:0000313" key="1">
    <source>
        <dbReference type="EMBL" id="JAD82074.1"/>
    </source>
</evidence>
<reference evidence="1" key="1">
    <citation type="submission" date="2014-09" db="EMBL/GenBank/DDBJ databases">
        <authorList>
            <person name="Magalhaes I.L.F."/>
            <person name="Oliveira U."/>
            <person name="Santos F.R."/>
            <person name="Vidigal T.H.D.A."/>
            <person name="Brescovit A.D."/>
            <person name="Santos A.J."/>
        </authorList>
    </citation>
    <scope>NUCLEOTIDE SEQUENCE</scope>
    <source>
        <tissue evidence="1">Shoot tissue taken approximately 20 cm above the soil surface</tissue>
    </source>
</reference>
<sequence>MVQSPPLENDELHMRNKKELYAVEIHNFLLMERKHNSYKHHDRKEKRLAS</sequence>
<accession>A0A0A9D0F0</accession>
<dbReference type="AlphaFoldDB" id="A0A0A9D0F0"/>
<proteinExistence type="predicted"/>
<organism evidence="1">
    <name type="scientific">Arundo donax</name>
    <name type="common">Giant reed</name>
    <name type="synonym">Donax arundinaceus</name>
    <dbReference type="NCBI Taxonomy" id="35708"/>
    <lineage>
        <taxon>Eukaryota</taxon>
        <taxon>Viridiplantae</taxon>
        <taxon>Streptophyta</taxon>
        <taxon>Embryophyta</taxon>
        <taxon>Tracheophyta</taxon>
        <taxon>Spermatophyta</taxon>
        <taxon>Magnoliopsida</taxon>
        <taxon>Liliopsida</taxon>
        <taxon>Poales</taxon>
        <taxon>Poaceae</taxon>
        <taxon>PACMAD clade</taxon>
        <taxon>Arundinoideae</taxon>
        <taxon>Arundineae</taxon>
        <taxon>Arundo</taxon>
    </lineage>
</organism>
<reference evidence="1" key="2">
    <citation type="journal article" date="2015" name="Data Brief">
        <title>Shoot transcriptome of the giant reed, Arundo donax.</title>
        <authorList>
            <person name="Barrero R.A."/>
            <person name="Guerrero F.D."/>
            <person name="Moolhuijzen P."/>
            <person name="Goolsby J.A."/>
            <person name="Tidwell J."/>
            <person name="Bellgard S.E."/>
            <person name="Bellgard M.I."/>
        </authorList>
    </citation>
    <scope>NUCLEOTIDE SEQUENCE</scope>
    <source>
        <tissue evidence="1">Shoot tissue taken approximately 20 cm above the soil surface</tissue>
    </source>
</reference>
<protein>
    <submittedName>
        <fullName evidence="1">Uncharacterized protein</fullName>
    </submittedName>
</protein>
<name>A0A0A9D0F0_ARUDO</name>